<evidence type="ECO:0000313" key="8">
    <source>
        <dbReference type="Proteomes" id="UP000199076"/>
    </source>
</evidence>
<organism evidence="7 8">
    <name type="scientific">Halorientalis regularis</name>
    <dbReference type="NCBI Taxonomy" id="660518"/>
    <lineage>
        <taxon>Archaea</taxon>
        <taxon>Methanobacteriati</taxon>
        <taxon>Methanobacteriota</taxon>
        <taxon>Stenosarchaea group</taxon>
        <taxon>Halobacteria</taxon>
        <taxon>Halobacteriales</taxon>
        <taxon>Haloarculaceae</taxon>
        <taxon>Halorientalis</taxon>
    </lineage>
</organism>
<dbReference type="AlphaFoldDB" id="A0A1G7K9N4"/>
<reference evidence="8" key="1">
    <citation type="submission" date="2016-10" db="EMBL/GenBank/DDBJ databases">
        <authorList>
            <person name="Varghese N."/>
            <person name="Submissions S."/>
        </authorList>
    </citation>
    <scope>NUCLEOTIDE SEQUENCE [LARGE SCALE GENOMIC DNA]</scope>
    <source>
        <strain evidence="8">IBRC-M 10760</strain>
    </source>
</reference>
<feature type="transmembrane region" description="Helical" evidence="6">
    <location>
        <begin position="313"/>
        <end position="342"/>
    </location>
</feature>
<evidence type="ECO:0000256" key="3">
    <source>
        <dbReference type="ARBA" id="ARBA00022692"/>
    </source>
</evidence>
<dbReference type="CDD" id="cd06581">
    <property type="entry name" value="TM_PBP1_LivM_like"/>
    <property type="match status" value="1"/>
</dbReference>
<dbReference type="PANTHER" id="PTHR30482">
    <property type="entry name" value="HIGH-AFFINITY BRANCHED-CHAIN AMINO ACID TRANSPORT SYSTEM PERMEASE"/>
    <property type="match status" value="1"/>
</dbReference>
<comment type="subcellular location">
    <subcellularLocation>
        <location evidence="1">Cell membrane</location>
        <topology evidence="1">Multi-pass membrane protein</topology>
    </subcellularLocation>
</comment>
<feature type="transmembrane region" description="Helical" evidence="6">
    <location>
        <begin position="114"/>
        <end position="137"/>
    </location>
</feature>
<dbReference type="InterPro" id="IPR001851">
    <property type="entry name" value="ABC_transp_permease"/>
</dbReference>
<protein>
    <submittedName>
        <fullName evidence="7">Amino acid/amide ABC transporter membrane protein 2, HAAT family</fullName>
    </submittedName>
</protein>
<evidence type="ECO:0000256" key="5">
    <source>
        <dbReference type="ARBA" id="ARBA00023136"/>
    </source>
</evidence>
<dbReference type="GO" id="GO:0015658">
    <property type="term" value="F:branched-chain amino acid transmembrane transporter activity"/>
    <property type="evidence" value="ECO:0007669"/>
    <property type="project" value="InterPro"/>
</dbReference>
<sequence length="437" mass="45665">MSARVDDGMAAVSEWFDGRSDAALLLVLAVGLYALFTGVSLVLGYDLGGIVNTLRRITFLSAIYAMLVLALNLQWGYTGLFNLGVAGFMAVGVYTMGMLSTAPTTNPPGLGLPLPIGILGGVIAAALVGAVASLPALRLRGDYLAIVTLAFSEIVRLTYRSPVFETFSVAGLSLGTGGSTGMSLPTNPIRILFYENSQEVTSPPSAFGEAVFGTFEAIGVRAPVVEGTAYAIVLLFVVAGVYALLRRVGNSPFGRVLKAIREDETVAGALGKDTRLFKVKVFALGCGLMGLAAILWRIGGLASTADFRPITTFYVFVALIIGGAGSNTGSVVGGAVFASLLFEGPNFVRRVVTQYVDIGIGQTPSTIFEAVGPLASLDVTPLLAYTISDVNVSALRLVLLGVVLIYLIQNRPEGLLGHRTETAASVDLSERPGGEDR</sequence>
<proteinExistence type="predicted"/>
<dbReference type="PANTHER" id="PTHR30482:SF10">
    <property type="entry name" value="HIGH-AFFINITY BRANCHED-CHAIN AMINO ACID TRANSPORT PROTEIN BRAE"/>
    <property type="match status" value="1"/>
</dbReference>
<gene>
    <name evidence="7" type="ORF">SAMN05216218_105213</name>
</gene>
<keyword evidence="8" id="KW-1185">Reference proteome</keyword>
<dbReference type="RefSeq" id="WP_245681158.1">
    <property type="nucleotide sequence ID" value="NZ_FNBK01000005.1"/>
</dbReference>
<evidence type="ECO:0000256" key="4">
    <source>
        <dbReference type="ARBA" id="ARBA00022989"/>
    </source>
</evidence>
<name>A0A1G7K9N4_9EURY</name>
<accession>A0A1G7K9N4</accession>
<feature type="transmembrane region" description="Helical" evidence="6">
    <location>
        <begin position="281"/>
        <end position="301"/>
    </location>
</feature>
<dbReference type="InterPro" id="IPR043428">
    <property type="entry name" value="LivM-like"/>
</dbReference>
<evidence type="ECO:0000313" key="7">
    <source>
        <dbReference type="EMBL" id="SDF33579.1"/>
    </source>
</evidence>
<feature type="transmembrane region" description="Helical" evidence="6">
    <location>
        <begin position="83"/>
        <end position="102"/>
    </location>
</feature>
<dbReference type="GO" id="GO:0005886">
    <property type="term" value="C:plasma membrane"/>
    <property type="evidence" value="ECO:0007669"/>
    <property type="project" value="UniProtKB-SubCell"/>
</dbReference>
<feature type="transmembrane region" description="Helical" evidence="6">
    <location>
        <begin position="57"/>
        <end position="77"/>
    </location>
</feature>
<dbReference type="Pfam" id="PF02653">
    <property type="entry name" value="BPD_transp_2"/>
    <property type="match status" value="1"/>
</dbReference>
<keyword evidence="3 6" id="KW-0812">Transmembrane</keyword>
<evidence type="ECO:0000256" key="1">
    <source>
        <dbReference type="ARBA" id="ARBA00004651"/>
    </source>
</evidence>
<evidence type="ECO:0000256" key="2">
    <source>
        <dbReference type="ARBA" id="ARBA00022475"/>
    </source>
</evidence>
<feature type="transmembrane region" description="Helical" evidence="6">
    <location>
        <begin position="22"/>
        <end position="45"/>
    </location>
</feature>
<evidence type="ECO:0000256" key="6">
    <source>
        <dbReference type="SAM" id="Phobius"/>
    </source>
</evidence>
<keyword evidence="2" id="KW-1003">Cell membrane</keyword>
<keyword evidence="5 6" id="KW-0472">Membrane</keyword>
<dbReference type="Proteomes" id="UP000199076">
    <property type="component" value="Unassembled WGS sequence"/>
</dbReference>
<dbReference type="EMBL" id="FNBK01000005">
    <property type="protein sequence ID" value="SDF33579.1"/>
    <property type="molecule type" value="Genomic_DNA"/>
</dbReference>
<feature type="transmembrane region" description="Helical" evidence="6">
    <location>
        <begin position="227"/>
        <end position="245"/>
    </location>
</feature>
<dbReference type="STRING" id="660518.SAMN05216218_105213"/>
<keyword evidence="4 6" id="KW-1133">Transmembrane helix</keyword>